<evidence type="ECO:0000256" key="5">
    <source>
        <dbReference type="ARBA" id="ARBA00022801"/>
    </source>
</evidence>
<keyword evidence="3 10" id="KW-0479">Metal-binding</keyword>
<evidence type="ECO:0000256" key="11">
    <source>
        <dbReference type="RuleBase" id="RU003781"/>
    </source>
</evidence>
<dbReference type="InterPro" id="IPR002637">
    <property type="entry name" value="RdgB/HAM1"/>
</dbReference>
<dbReference type="GO" id="GO:0000166">
    <property type="term" value="F:nucleotide binding"/>
    <property type="evidence" value="ECO:0007669"/>
    <property type="project" value="UniProtKB-KW"/>
</dbReference>
<keyword evidence="5 10" id="KW-0378">Hydrolase</keyword>
<evidence type="ECO:0000256" key="8">
    <source>
        <dbReference type="ARBA" id="ARBA00051875"/>
    </source>
</evidence>
<name>A0AAX2SDC9_KOCRH</name>
<feature type="binding site" evidence="10">
    <location>
        <position position="80"/>
    </location>
    <ligand>
        <name>substrate</name>
    </ligand>
</feature>
<evidence type="ECO:0000256" key="6">
    <source>
        <dbReference type="ARBA" id="ARBA00022842"/>
    </source>
</evidence>
<evidence type="ECO:0000313" key="12">
    <source>
        <dbReference type="EMBL" id="TFI03314.1"/>
    </source>
</evidence>
<reference evidence="12 13" key="1">
    <citation type="submission" date="2019-03" db="EMBL/GenBank/DDBJ databases">
        <title>Genome Sequencing and Assembly of Various Microbes Isolated from Alder Root Nodule.</title>
        <authorList>
            <person name="Swanson E."/>
            <person name="Sevigny J.L."/>
            <person name="Pesce C."/>
            <person name="Davis I."/>
            <person name="Kleiner V."/>
            <person name="Tisa L."/>
        </authorList>
    </citation>
    <scope>NUCLEOTIDE SEQUENCE [LARGE SCALE GENOMIC DNA]</scope>
    <source>
        <strain evidence="12 13">4R-31</strain>
    </source>
</reference>
<evidence type="ECO:0000256" key="10">
    <source>
        <dbReference type="HAMAP-Rule" id="MF_01405"/>
    </source>
</evidence>
<feature type="binding site" evidence="10">
    <location>
        <position position="79"/>
    </location>
    <ligand>
        <name>Mg(2+)</name>
        <dbReference type="ChEBI" id="CHEBI:18420"/>
    </ligand>
</feature>
<dbReference type="EMBL" id="SPNK01000001">
    <property type="protein sequence ID" value="TFI03314.1"/>
    <property type="molecule type" value="Genomic_DNA"/>
</dbReference>
<evidence type="ECO:0000256" key="2">
    <source>
        <dbReference type="ARBA" id="ARBA00011738"/>
    </source>
</evidence>
<dbReference type="Gene3D" id="3.90.950.10">
    <property type="match status" value="1"/>
</dbReference>
<dbReference type="GO" id="GO:0035870">
    <property type="term" value="F:dITP diphosphatase activity"/>
    <property type="evidence" value="ECO:0007669"/>
    <property type="project" value="UniProtKB-UniRule"/>
</dbReference>
<dbReference type="GO" id="GO:0009146">
    <property type="term" value="P:purine nucleoside triphosphate catabolic process"/>
    <property type="evidence" value="ECO:0007669"/>
    <property type="project" value="UniProtKB-UniRule"/>
</dbReference>
<feature type="binding site" evidence="10">
    <location>
        <begin position="14"/>
        <end position="19"/>
    </location>
    <ligand>
        <name>substrate</name>
    </ligand>
</feature>
<dbReference type="PANTHER" id="PTHR11067:SF9">
    <property type="entry name" value="INOSINE TRIPHOSPHATE PYROPHOSPHATASE"/>
    <property type="match status" value="1"/>
</dbReference>
<dbReference type="SUPFAM" id="SSF52972">
    <property type="entry name" value="ITPase-like"/>
    <property type="match status" value="1"/>
</dbReference>
<evidence type="ECO:0000256" key="7">
    <source>
        <dbReference type="ARBA" id="ARBA00023080"/>
    </source>
</evidence>
<dbReference type="InterPro" id="IPR020922">
    <property type="entry name" value="dITP/XTP_pyrophosphatase"/>
</dbReference>
<dbReference type="PANTHER" id="PTHR11067">
    <property type="entry name" value="INOSINE TRIPHOSPHATE PYROPHOSPHATASE/HAM1 PROTEIN"/>
    <property type="match status" value="1"/>
</dbReference>
<evidence type="ECO:0000256" key="3">
    <source>
        <dbReference type="ARBA" id="ARBA00022723"/>
    </source>
</evidence>
<feature type="binding site" evidence="10">
    <location>
        <position position="187"/>
    </location>
    <ligand>
        <name>substrate</name>
    </ligand>
</feature>
<sequence length="229" mass="23373">MVGEVPGARVVLATHNQGKVRELRAMLAAAGLSDPELVVDAGTAGLGDVVETGVMFQQNALLKARAAAAESGLVALADDSGLAVDVMGGSPGIFSARWAGQHGDDAANLRLLLAQLGDIAPEHRGARFVCAAALVDPRDGTEHVVTGELPGRILPGPVGENGFGYDPVFAPEGEGGASCAQLGAEHKNRISHRGRAMAAMLPHLLRVLGHEERAAAPVPGASPESEPEA</sequence>
<keyword evidence="4 10" id="KW-0547">Nucleotide-binding</keyword>
<dbReference type="GO" id="GO:0017111">
    <property type="term" value="F:ribonucleoside triphosphate phosphatase activity"/>
    <property type="evidence" value="ECO:0007669"/>
    <property type="project" value="InterPro"/>
</dbReference>
<keyword evidence="7 10" id="KW-0546">Nucleotide metabolism</keyword>
<dbReference type="GO" id="GO:0036222">
    <property type="term" value="F:XTP diphosphatase activity"/>
    <property type="evidence" value="ECO:0007669"/>
    <property type="project" value="UniProtKB-UniRule"/>
</dbReference>
<accession>A0AAX2SDC9</accession>
<dbReference type="GO" id="GO:0009117">
    <property type="term" value="P:nucleotide metabolic process"/>
    <property type="evidence" value="ECO:0007669"/>
    <property type="project" value="UniProtKB-KW"/>
</dbReference>
<feature type="active site" description="Proton acceptor" evidence="10">
    <location>
        <position position="79"/>
    </location>
</feature>
<organism evidence="12 13">
    <name type="scientific">Kocuria rhizophila</name>
    <dbReference type="NCBI Taxonomy" id="72000"/>
    <lineage>
        <taxon>Bacteria</taxon>
        <taxon>Bacillati</taxon>
        <taxon>Actinomycetota</taxon>
        <taxon>Actinomycetes</taxon>
        <taxon>Micrococcales</taxon>
        <taxon>Micrococcaceae</taxon>
        <taxon>Kocuria</taxon>
    </lineage>
</organism>
<evidence type="ECO:0000256" key="9">
    <source>
        <dbReference type="ARBA" id="ARBA00052017"/>
    </source>
</evidence>
<evidence type="ECO:0000256" key="4">
    <source>
        <dbReference type="ARBA" id="ARBA00022741"/>
    </source>
</evidence>
<dbReference type="GO" id="GO:0005829">
    <property type="term" value="C:cytosol"/>
    <property type="evidence" value="ECO:0007669"/>
    <property type="project" value="TreeGrafter"/>
</dbReference>
<proteinExistence type="inferred from homology"/>
<dbReference type="CDD" id="cd00515">
    <property type="entry name" value="HAM1"/>
    <property type="match status" value="1"/>
</dbReference>
<comment type="caution">
    <text evidence="12">The sequence shown here is derived from an EMBL/GenBank/DDBJ whole genome shotgun (WGS) entry which is preliminary data.</text>
</comment>
<dbReference type="GO" id="GO:0046872">
    <property type="term" value="F:metal ion binding"/>
    <property type="evidence" value="ECO:0007669"/>
    <property type="project" value="UniProtKB-KW"/>
</dbReference>
<keyword evidence="6 10" id="KW-0460">Magnesium</keyword>
<keyword evidence="13" id="KW-1185">Reference proteome</keyword>
<dbReference type="RefSeq" id="WP_121566088.1">
    <property type="nucleotide sequence ID" value="NZ_CP072262.1"/>
</dbReference>
<dbReference type="Proteomes" id="UP000298017">
    <property type="component" value="Unassembled WGS sequence"/>
</dbReference>
<comment type="function">
    <text evidence="10">Pyrophosphatase that catalyzes the hydrolysis of nucleoside triphosphates to their monophosphate derivatives, with a high preference for the non-canonical purine nucleotides XTP (xanthosine triphosphate), dITP (deoxyinosine triphosphate) and ITP. Seems to function as a house-cleaning enzyme that removes non-canonical purine nucleotides from the nucleotide pool, thus preventing their incorporation into DNA/RNA and avoiding chromosomal lesions.</text>
</comment>
<comment type="catalytic activity">
    <reaction evidence="9 10">
        <text>XTP + H2O = XMP + diphosphate + H(+)</text>
        <dbReference type="Rhea" id="RHEA:28610"/>
        <dbReference type="ChEBI" id="CHEBI:15377"/>
        <dbReference type="ChEBI" id="CHEBI:15378"/>
        <dbReference type="ChEBI" id="CHEBI:33019"/>
        <dbReference type="ChEBI" id="CHEBI:57464"/>
        <dbReference type="ChEBI" id="CHEBI:61314"/>
        <dbReference type="EC" id="3.6.1.66"/>
    </reaction>
</comment>
<gene>
    <name evidence="12" type="primary">rdgB</name>
    <name evidence="12" type="ORF">E4P33_02080</name>
</gene>
<dbReference type="AlphaFoldDB" id="A0AAX2SDC9"/>
<comment type="catalytic activity">
    <reaction evidence="10">
        <text>ITP + H2O = IMP + diphosphate + H(+)</text>
        <dbReference type="Rhea" id="RHEA:29399"/>
        <dbReference type="ChEBI" id="CHEBI:15377"/>
        <dbReference type="ChEBI" id="CHEBI:15378"/>
        <dbReference type="ChEBI" id="CHEBI:33019"/>
        <dbReference type="ChEBI" id="CHEBI:58053"/>
        <dbReference type="ChEBI" id="CHEBI:61402"/>
        <dbReference type="EC" id="3.6.1.66"/>
    </reaction>
</comment>
<comment type="cofactor">
    <cofactor evidence="10">
        <name>Mg(2+)</name>
        <dbReference type="ChEBI" id="CHEBI:18420"/>
    </cofactor>
    <text evidence="10">Binds 1 Mg(2+) ion per subunit.</text>
</comment>
<evidence type="ECO:0000256" key="1">
    <source>
        <dbReference type="ARBA" id="ARBA00008023"/>
    </source>
</evidence>
<comment type="subunit">
    <text evidence="2 10">Homodimer.</text>
</comment>
<comment type="similarity">
    <text evidence="1 10 11">Belongs to the HAM1 NTPase family.</text>
</comment>
<dbReference type="EC" id="3.6.1.66" evidence="10"/>
<dbReference type="Pfam" id="PF01725">
    <property type="entry name" value="Ham1p_like"/>
    <property type="match status" value="1"/>
</dbReference>
<comment type="caution">
    <text evidence="10">Lacks conserved residue(s) required for the propagation of feature annotation.</text>
</comment>
<protein>
    <recommendedName>
        <fullName evidence="10">dITP/XTP pyrophosphatase</fullName>
        <ecNumber evidence="10">3.6.1.66</ecNumber>
    </recommendedName>
    <alternativeName>
        <fullName evidence="10">Non-canonical purine NTP pyrophosphatase</fullName>
    </alternativeName>
    <alternativeName>
        <fullName evidence="10">Non-standard purine NTP pyrophosphatase</fullName>
    </alternativeName>
    <alternativeName>
        <fullName evidence="10">Nucleoside-triphosphate diphosphatase</fullName>
    </alternativeName>
    <alternativeName>
        <fullName evidence="10">Nucleoside-triphosphate pyrophosphatase</fullName>
        <shortName evidence="10">NTPase</shortName>
    </alternativeName>
</protein>
<dbReference type="NCBIfam" id="TIGR00042">
    <property type="entry name" value="RdgB/HAM1 family non-canonical purine NTP pyrophosphatase"/>
    <property type="match status" value="1"/>
</dbReference>
<evidence type="ECO:0000313" key="13">
    <source>
        <dbReference type="Proteomes" id="UP000298017"/>
    </source>
</evidence>
<feature type="binding site" evidence="10">
    <location>
        <begin position="163"/>
        <end position="166"/>
    </location>
    <ligand>
        <name>substrate</name>
    </ligand>
</feature>
<dbReference type="FunFam" id="3.90.950.10:FF:000001">
    <property type="entry name" value="dITP/XTP pyrophosphatase"/>
    <property type="match status" value="1"/>
</dbReference>
<comment type="catalytic activity">
    <reaction evidence="8 10">
        <text>dITP + H2O = dIMP + diphosphate + H(+)</text>
        <dbReference type="Rhea" id="RHEA:28342"/>
        <dbReference type="ChEBI" id="CHEBI:15377"/>
        <dbReference type="ChEBI" id="CHEBI:15378"/>
        <dbReference type="ChEBI" id="CHEBI:33019"/>
        <dbReference type="ChEBI" id="CHEBI:61194"/>
        <dbReference type="ChEBI" id="CHEBI:61382"/>
        <dbReference type="EC" id="3.6.1.66"/>
    </reaction>
</comment>
<feature type="binding site" evidence="10">
    <location>
        <begin position="192"/>
        <end position="193"/>
    </location>
    <ligand>
        <name>substrate</name>
    </ligand>
</feature>
<dbReference type="HAMAP" id="MF_01405">
    <property type="entry name" value="Non_canon_purine_NTPase"/>
    <property type="match status" value="1"/>
</dbReference>
<dbReference type="GO" id="GO:0036220">
    <property type="term" value="F:ITP diphosphatase activity"/>
    <property type="evidence" value="ECO:0007669"/>
    <property type="project" value="UniProtKB-UniRule"/>
</dbReference>
<dbReference type="InterPro" id="IPR029001">
    <property type="entry name" value="ITPase-like_fam"/>
</dbReference>